<dbReference type="Gene3D" id="3.90.550.10">
    <property type="entry name" value="Spore Coat Polysaccharide Biosynthesis Protein SpsA, Chain A"/>
    <property type="match status" value="1"/>
</dbReference>
<reference evidence="2 3" key="1">
    <citation type="submission" date="2019-12" db="EMBL/GenBank/DDBJ databases">
        <title>Genomic-based taxomic classification of the family Erythrobacteraceae.</title>
        <authorList>
            <person name="Xu L."/>
        </authorList>
    </citation>
    <scope>NUCLEOTIDE SEQUENCE [LARGE SCALE GENOMIC DNA]</scope>
    <source>
        <strain evidence="2 3">JCM 17468</strain>
    </source>
</reference>
<sequence>MEIEETSGAEPGPDLNLDSKAVDIIVVNWNAGEQLAACLDSIARHADQLVRSVILVDNGSTDGSADIAIEGLPLKTIKNGDNLGFGRACNIGAAHARAPYMLFLNPDAALLPDSLKHTVSFLQHPENRQVGVLGIRLVDENGDVQRHTTNRASPRTMFTHEQRAVQFDHLDSRSVDHVIGAFYLIRSEIFRKLGGFDERFFVYLEDVDLSARVQDAGWGIHYLADATAYHKGGGTSDQVKAKRLFYSMRSRILYSFKHFTPIQAMAVMATTLLAEPVLRLGRAMKRRSRAEMGETLRAFIYLYRDLPEIARAAVRGNKK</sequence>
<keyword evidence="2" id="KW-0808">Transferase</keyword>
<comment type="caution">
    <text evidence="2">The sequence shown here is derived from an EMBL/GenBank/DDBJ whole genome shotgun (WGS) entry which is preliminary data.</text>
</comment>
<dbReference type="GO" id="GO:0016740">
    <property type="term" value="F:transferase activity"/>
    <property type="evidence" value="ECO:0007669"/>
    <property type="project" value="UniProtKB-KW"/>
</dbReference>
<evidence type="ECO:0000313" key="3">
    <source>
        <dbReference type="Proteomes" id="UP000430272"/>
    </source>
</evidence>
<dbReference type="SUPFAM" id="SSF53448">
    <property type="entry name" value="Nucleotide-diphospho-sugar transferases"/>
    <property type="match status" value="1"/>
</dbReference>
<protein>
    <submittedName>
        <fullName evidence="2">Glycosyltransferase</fullName>
    </submittedName>
</protein>
<dbReference type="InterPro" id="IPR029044">
    <property type="entry name" value="Nucleotide-diphossugar_trans"/>
</dbReference>
<dbReference type="PANTHER" id="PTHR43179:SF7">
    <property type="entry name" value="RHAMNOSYLTRANSFERASE WBBL"/>
    <property type="match status" value="1"/>
</dbReference>
<accession>A0A844YBR0</accession>
<proteinExistence type="predicted"/>
<name>A0A844YBR0_9SPHN</name>
<evidence type="ECO:0000313" key="2">
    <source>
        <dbReference type="EMBL" id="MXO54673.1"/>
    </source>
</evidence>
<keyword evidence="3" id="KW-1185">Reference proteome</keyword>
<feature type="domain" description="Glycosyltransferase 2-like" evidence="1">
    <location>
        <begin position="24"/>
        <end position="193"/>
    </location>
</feature>
<dbReference type="OrthoDB" id="9771846at2"/>
<dbReference type="EMBL" id="WTYD01000002">
    <property type="protein sequence ID" value="MXO54673.1"/>
    <property type="molecule type" value="Genomic_DNA"/>
</dbReference>
<dbReference type="Pfam" id="PF00535">
    <property type="entry name" value="Glycos_transf_2"/>
    <property type="match status" value="1"/>
</dbReference>
<organism evidence="2 3">
    <name type="scientific">Qipengyuania pelagi</name>
    <dbReference type="NCBI Taxonomy" id="994320"/>
    <lineage>
        <taxon>Bacteria</taxon>
        <taxon>Pseudomonadati</taxon>
        <taxon>Pseudomonadota</taxon>
        <taxon>Alphaproteobacteria</taxon>
        <taxon>Sphingomonadales</taxon>
        <taxon>Erythrobacteraceae</taxon>
        <taxon>Qipengyuania</taxon>
    </lineage>
</organism>
<dbReference type="AlphaFoldDB" id="A0A844YBR0"/>
<dbReference type="CDD" id="cd04186">
    <property type="entry name" value="GT_2_like_c"/>
    <property type="match status" value="1"/>
</dbReference>
<evidence type="ECO:0000259" key="1">
    <source>
        <dbReference type="Pfam" id="PF00535"/>
    </source>
</evidence>
<dbReference type="RefSeq" id="WP_160661569.1">
    <property type="nucleotide sequence ID" value="NZ_BAABDV010000001.1"/>
</dbReference>
<dbReference type="PANTHER" id="PTHR43179">
    <property type="entry name" value="RHAMNOSYLTRANSFERASE WBBL"/>
    <property type="match status" value="1"/>
</dbReference>
<dbReference type="Proteomes" id="UP000430272">
    <property type="component" value="Unassembled WGS sequence"/>
</dbReference>
<gene>
    <name evidence="2" type="ORF">GRI47_11745</name>
</gene>
<dbReference type="InterPro" id="IPR001173">
    <property type="entry name" value="Glyco_trans_2-like"/>
</dbReference>